<sequence>MKNTNAMTLVNLETGTIEVANRGKNKLEGEGGMIKTLLVLFILVVSTLHVSAQKTVVLDAFSKHGIDAGLLNPANLREPDDYAFDLKQTTIAANKTNVIIAKFDPSAPKEAQWTVVSVNGKSPSKGDISSFRKNKVKSESSEKADDASYRVESESADYLIISYKPDATSVPKDAAFIKDCRLFMTINLKSCKLEQVQTQNEKPVKIKILNVDKFDLITKYTLDEQTKRYLPVNEDLNMQAKFIGQAVNVQTATERSNFTKK</sequence>
<dbReference type="OrthoDB" id="1494413at2"/>
<dbReference type="AlphaFoldDB" id="A0A327THI7"/>
<comment type="caution">
    <text evidence="2">The sequence shown here is derived from an EMBL/GenBank/DDBJ whole genome shotgun (WGS) entry which is preliminary data.</text>
</comment>
<reference evidence="2 3" key="1">
    <citation type="submission" date="2018-06" db="EMBL/GenBank/DDBJ databases">
        <title>Genomic Encyclopedia of Archaeal and Bacterial Type Strains, Phase II (KMG-II): from individual species to whole genera.</title>
        <authorList>
            <person name="Goeker M."/>
        </authorList>
    </citation>
    <scope>NUCLEOTIDE SEQUENCE [LARGE SCALE GENOMIC DNA]</scope>
    <source>
        <strain evidence="2 3">DSM 14825</strain>
    </source>
</reference>
<evidence type="ECO:0000313" key="3">
    <source>
        <dbReference type="Proteomes" id="UP000249754"/>
    </source>
</evidence>
<accession>A0A327THI7</accession>
<proteinExistence type="predicted"/>
<dbReference type="RefSeq" id="WP_111632025.1">
    <property type="nucleotide sequence ID" value="NZ_QLLR01000001.1"/>
</dbReference>
<organism evidence="2 3">
    <name type="scientific">Pedobacter cryoconitis</name>
    <dbReference type="NCBI Taxonomy" id="188932"/>
    <lineage>
        <taxon>Bacteria</taxon>
        <taxon>Pseudomonadati</taxon>
        <taxon>Bacteroidota</taxon>
        <taxon>Sphingobacteriia</taxon>
        <taxon>Sphingobacteriales</taxon>
        <taxon>Sphingobacteriaceae</taxon>
        <taxon>Pedobacter</taxon>
    </lineage>
</organism>
<keyword evidence="1" id="KW-0472">Membrane</keyword>
<dbReference type="Proteomes" id="UP000249754">
    <property type="component" value="Unassembled WGS sequence"/>
</dbReference>
<keyword evidence="1" id="KW-0812">Transmembrane</keyword>
<keyword evidence="1" id="KW-1133">Transmembrane helix</keyword>
<name>A0A327THI7_9SPHI</name>
<gene>
    <name evidence="2" type="ORF">LY11_00383</name>
</gene>
<protein>
    <submittedName>
        <fullName evidence="2">Uncharacterized protein</fullName>
    </submittedName>
</protein>
<evidence type="ECO:0000313" key="2">
    <source>
        <dbReference type="EMBL" id="RAJ37307.1"/>
    </source>
</evidence>
<evidence type="ECO:0000256" key="1">
    <source>
        <dbReference type="SAM" id="Phobius"/>
    </source>
</evidence>
<dbReference type="EMBL" id="QLLR01000001">
    <property type="protein sequence ID" value="RAJ37307.1"/>
    <property type="molecule type" value="Genomic_DNA"/>
</dbReference>
<feature type="transmembrane region" description="Helical" evidence="1">
    <location>
        <begin position="32"/>
        <end position="52"/>
    </location>
</feature>